<keyword evidence="5" id="KW-0479">Metal-binding</keyword>
<feature type="compositionally biased region" description="Basic and acidic residues" evidence="19">
    <location>
        <begin position="164"/>
        <end position="183"/>
    </location>
</feature>
<gene>
    <name evidence="21" type="ORF">FIV42_10125</name>
</gene>
<dbReference type="InterPro" id="IPR017896">
    <property type="entry name" value="4Fe4S_Fe-S-bd"/>
</dbReference>
<dbReference type="PROSITE" id="PS51379">
    <property type="entry name" value="4FE4S_FER_2"/>
    <property type="match status" value="1"/>
</dbReference>
<dbReference type="AlphaFoldDB" id="A0A4Y6PSU4"/>
<dbReference type="EC" id="1.1.3.6" evidence="16"/>
<evidence type="ECO:0000256" key="2">
    <source>
        <dbReference type="ARBA" id="ARBA00010790"/>
    </source>
</evidence>
<sequence length="722" mass="79726">MQQSARIEAKTGRLIVGWDTIIIGSGFGGSVTALRLAEANMRVLVLERGPWWGPRLEGDVDAERRAYPRGAGWRSGIRNIVWAKGQKTRRVELDARGLLEFHLHPKLFGWTASGVGGGSLIYTDILMRPPKDFWKALPAEMSEEELAPYFDKFVEMMRPAPLPESKRREDARPRQMLEASEKTGEEPFFPPLSIQFDDVPEGNAAGVHQPPCIHCGECFVGCPTGAKTTLDRTYLPAAIKAGADIWEMCEVEAIASHDHGYSVHYRDRRTGQRQVEQAPRVVMAAGTFNTLALLNDAHHRHRSVEVPPALGRQFSPNGDMMAAGWRSGPQDGPPGPNYPALLTTGTENGGPLIVWGEVGSPAAFFGDGPLREWLRSTYLYFAIGQDRMHASVRTGPDGIQVQASRLHRAPYYGRSERLMHRLMEGYELDRQVENLPGGRGSAHLTSVHPMGGASIGRGPDEGVVDHRGEVFGNPGLYVADGSLYPTEPGVPPSLTIAAMAERQAELMVSRTREELPAERVAIAMPQTRPSAIDRPRAEITVRPTDLRLLTPGALERTWQSAPPAEVPQVQGRLPGSVVHLRGVDPLPLAPRKLLDRLVGALSLWRGKHIVGARGHNHFGLGGAQVRFGQFEVRAGRAWQEANRQDAKQVLVLDYDQPENPAWLRRLRGELCRLEPDLFLGRVGWRGDGGVHFLMYFGLAAPTKRRRASARPKRASEIRPLTR</sequence>
<keyword evidence="13" id="KW-0413">Isomerase</keyword>
<dbReference type="GO" id="GO:0004769">
    <property type="term" value="F:steroid Delta-isomerase activity"/>
    <property type="evidence" value="ECO:0007669"/>
    <property type="project" value="UniProtKB-EC"/>
</dbReference>
<keyword evidence="8" id="KW-0408">Iron</keyword>
<feature type="region of interest" description="Disordered" evidence="19">
    <location>
        <begin position="161"/>
        <end position="183"/>
    </location>
</feature>
<comment type="cofactor">
    <cofactor evidence="1">
        <name>FAD</name>
        <dbReference type="ChEBI" id="CHEBI:57692"/>
    </cofactor>
</comment>
<comment type="pathway">
    <text evidence="15">Steroid metabolism; cholesterol degradation.</text>
</comment>
<dbReference type="Pfam" id="PF13450">
    <property type="entry name" value="NAD_binding_8"/>
    <property type="match status" value="1"/>
</dbReference>
<keyword evidence="11" id="KW-1207">Sterol metabolism</keyword>
<dbReference type="InterPro" id="IPR017900">
    <property type="entry name" value="4Fe4S_Fe_S_CS"/>
</dbReference>
<evidence type="ECO:0000256" key="1">
    <source>
        <dbReference type="ARBA" id="ARBA00001974"/>
    </source>
</evidence>
<proteinExistence type="inferred from homology"/>
<evidence type="ECO:0000256" key="11">
    <source>
        <dbReference type="ARBA" id="ARBA00023166"/>
    </source>
</evidence>
<evidence type="ECO:0000256" key="15">
    <source>
        <dbReference type="ARBA" id="ARBA00049645"/>
    </source>
</evidence>
<accession>A0A5B8Y520</accession>
<evidence type="ECO:0000256" key="10">
    <source>
        <dbReference type="ARBA" id="ARBA00023098"/>
    </source>
</evidence>
<keyword evidence="22" id="KW-1185">Reference proteome</keyword>
<keyword evidence="6" id="KW-0274">FAD</keyword>
<dbReference type="GO" id="GO:0008203">
    <property type="term" value="P:cholesterol metabolic process"/>
    <property type="evidence" value="ECO:0007669"/>
    <property type="project" value="UniProtKB-KW"/>
</dbReference>
<dbReference type="Pfam" id="PF05199">
    <property type="entry name" value="GMC_oxred_C"/>
    <property type="match status" value="1"/>
</dbReference>
<dbReference type="PROSITE" id="PS00198">
    <property type="entry name" value="4FE4S_FER_1"/>
    <property type="match status" value="1"/>
</dbReference>
<dbReference type="Gene3D" id="3.50.50.60">
    <property type="entry name" value="FAD/NAD(P)-binding domain"/>
    <property type="match status" value="1"/>
</dbReference>
<evidence type="ECO:0000313" key="21">
    <source>
        <dbReference type="EMBL" id="QDG51077.1"/>
    </source>
</evidence>
<dbReference type="Gene3D" id="3.30.410.10">
    <property type="entry name" value="Cholesterol Oxidase, domain 2"/>
    <property type="match status" value="1"/>
</dbReference>
<evidence type="ECO:0000259" key="20">
    <source>
        <dbReference type="PROSITE" id="PS51379"/>
    </source>
</evidence>
<dbReference type="InterPro" id="IPR007867">
    <property type="entry name" value="GMC_OxRtase_C"/>
</dbReference>
<comment type="similarity">
    <text evidence="2">Belongs to the GMC oxidoreductase family.</text>
</comment>
<dbReference type="SUPFAM" id="SSF51905">
    <property type="entry name" value="FAD/NAD(P)-binding domain"/>
    <property type="match status" value="1"/>
</dbReference>
<evidence type="ECO:0000256" key="13">
    <source>
        <dbReference type="ARBA" id="ARBA00023235"/>
    </source>
</evidence>
<keyword evidence="10" id="KW-0443">Lipid metabolism</keyword>
<keyword evidence="7" id="KW-0560">Oxidoreductase</keyword>
<dbReference type="GO" id="GO:0016995">
    <property type="term" value="F:cholesterol oxidase activity"/>
    <property type="evidence" value="ECO:0007669"/>
    <property type="project" value="UniProtKB-EC"/>
</dbReference>
<keyword evidence="9" id="KW-0411">Iron-sulfur</keyword>
<dbReference type="GO" id="GO:0046872">
    <property type="term" value="F:metal ion binding"/>
    <property type="evidence" value="ECO:0007669"/>
    <property type="project" value="UniProtKB-KW"/>
</dbReference>
<evidence type="ECO:0000256" key="19">
    <source>
        <dbReference type="SAM" id="MobiDB-lite"/>
    </source>
</evidence>
<dbReference type="OrthoDB" id="337582at2"/>
<name>A0A4Y6PSU4_PERCE</name>
<evidence type="ECO:0000256" key="18">
    <source>
        <dbReference type="ARBA" id="ARBA00049778"/>
    </source>
</evidence>
<evidence type="ECO:0000256" key="5">
    <source>
        <dbReference type="ARBA" id="ARBA00022723"/>
    </source>
</evidence>
<evidence type="ECO:0000256" key="4">
    <source>
        <dbReference type="ARBA" id="ARBA00022630"/>
    </source>
</evidence>
<keyword evidence="3" id="KW-0153">Cholesterol metabolism</keyword>
<keyword evidence="12" id="KW-0753">Steroid metabolism</keyword>
<reference evidence="21 22" key="1">
    <citation type="submission" date="2019-06" db="EMBL/GenBank/DDBJ databases">
        <title>Persicimonas caeni gen. nov., sp. nov., a predatory bacterium isolated from solar saltern.</title>
        <authorList>
            <person name="Wang S."/>
        </authorList>
    </citation>
    <scope>NUCLEOTIDE SEQUENCE [LARGE SCALE GENOMIC DNA]</scope>
    <source>
        <strain evidence="21 22">YN101</strain>
    </source>
</reference>
<protein>
    <recommendedName>
        <fullName evidence="17">Cholesterol oxidase</fullName>
        <ecNumber evidence="16">1.1.3.6</ecNumber>
        <ecNumber evidence="14">5.3.3.1</ecNumber>
    </recommendedName>
    <alternativeName>
        <fullName evidence="18">Cholesterol isomerase</fullName>
    </alternativeName>
</protein>
<dbReference type="GO" id="GO:0050660">
    <property type="term" value="F:flavin adenine dinucleotide binding"/>
    <property type="evidence" value="ECO:0007669"/>
    <property type="project" value="InterPro"/>
</dbReference>
<dbReference type="GO" id="GO:0051536">
    <property type="term" value="F:iron-sulfur cluster binding"/>
    <property type="evidence" value="ECO:0007669"/>
    <property type="project" value="UniProtKB-KW"/>
</dbReference>
<dbReference type="PANTHER" id="PTHR47470">
    <property type="entry name" value="CHOLESTEROL OXIDASE"/>
    <property type="match status" value="1"/>
</dbReference>
<accession>A0A4Y6PSU4</accession>
<dbReference type="InterPro" id="IPR036188">
    <property type="entry name" value="FAD/NAD-bd_sf"/>
</dbReference>
<dbReference type="Proteomes" id="UP000315995">
    <property type="component" value="Chromosome"/>
</dbReference>
<evidence type="ECO:0000256" key="17">
    <source>
        <dbReference type="ARBA" id="ARBA00049744"/>
    </source>
</evidence>
<evidence type="ECO:0000256" key="14">
    <source>
        <dbReference type="ARBA" id="ARBA00038856"/>
    </source>
</evidence>
<evidence type="ECO:0000256" key="12">
    <source>
        <dbReference type="ARBA" id="ARBA00023221"/>
    </source>
</evidence>
<dbReference type="EMBL" id="CP041186">
    <property type="protein sequence ID" value="QDG51077.1"/>
    <property type="molecule type" value="Genomic_DNA"/>
</dbReference>
<dbReference type="InterPro" id="IPR052542">
    <property type="entry name" value="Cholesterol_Oxidase"/>
</dbReference>
<dbReference type="EC" id="5.3.3.1" evidence="14"/>
<evidence type="ECO:0000256" key="3">
    <source>
        <dbReference type="ARBA" id="ARBA00022548"/>
    </source>
</evidence>
<feature type="domain" description="4Fe-4S ferredoxin-type" evidence="20">
    <location>
        <begin position="203"/>
        <end position="232"/>
    </location>
</feature>
<dbReference type="InterPro" id="IPR000172">
    <property type="entry name" value="GMC_OxRdtase_N"/>
</dbReference>
<evidence type="ECO:0000256" key="7">
    <source>
        <dbReference type="ARBA" id="ARBA00023002"/>
    </source>
</evidence>
<evidence type="ECO:0000256" key="8">
    <source>
        <dbReference type="ARBA" id="ARBA00023004"/>
    </source>
</evidence>
<dbReference type="PANTHER" id="PTHR47470:SF1">
    <property type="entry name" value="FAD-DEPENDENT OXIDOREDUCTASE 2 FAD BINDING DOMAIN-CONTAINING PROTEIN"/>
    <property type="match status" value="1"/>
</dbReference>
<evidence type="ECO:0000256" key="9">
    <source>
        <dbReference type="ARBA" id="ARBA00023014"/>
    </source>
</evidence>
<evidence type="ECO:0000313" key="22">
    <source>
        <dbReference type="Proteomes" id="UP000315995"/>
    </source>
</evidence>
<evidence type="ECO:0000256" key="16">
    <source>
        <dbReference type="ARBA" id="ARBA00049723"/>
    </source>
</evidence>
<evidence type="ECO:0000256" key="6">
    <source>
        <dbReference type="ARBA" id="ARBA00022827"/>
    </source>
</evidence>
<organism evidence="21 22">
    <name type="scientific">Persicimonas caeni</name>
    <dbReference type="NCBI Taxonomy" id="2292766"/>
    <lineage>
        <taxon>Bacteria</taxon>
        <taxon>Deltaproteobacteria</taxon>
        <taxon>Bradymonadales</taxon>
        <taxon>Bradymonadaceae</taxon>
        <taxon>Persicimonas</taxon>
    </lineage>
</organism>
<dbReference type="Pfam" id="PF00732">
    <property type="entry name" value="GMC_oxred_N"/>
    <property type="match status" value="1"/>
</dbReference>
<keyword evidence="4" id="KW-0285">Flavoprotein</keyword>